<reference evidence="1" key="1">
    <citation type="submission" date="2018-02" db="EMBL/GenBank/DDBJ databases">
        <title>Rhizophora mucronata_Transcriptome.</title>
        <authorList>
            <person name="Meera S.P."/>
            <person name="Sreeshan A."/>
            <person name="Augustine A."/>
        </authorList>
    </citation>
    <scope>NUCLEOTIDE SEQUENCE</scope>
    <source>
        <tissue evidence="1">Leaf</tissue>
    </source>
</reference>
<protein>
    <submittedName>
        <fullName evidence="1">Uncharacterized protein</fullName>
    </submittedName>
</protein>
<name>A0A2P2L6N6_RHIMU</name>
<dbReference type="AlphaFoldDB" id="A0A2P2L6N6"/>
<accession>A0A2P2L6N6</accession>
<sequence>MILHKTQGARNMNSHLKATQQMVETCNSSRTSSNPNSTRTRCLTRLTSLPRLSQVIPAPEKTLWRLPVPTVSARANPHYTGVDGTRHTVLHLHVQLRKNIPVINASLLNIPNGSLLDDVPHKKSLDRLVLGAGLAAVGAAYELDVAAAVLVASAIPSLESLSISNKHA</sequence>
<evidence type="ECO:0000313" key="1">
    <source>
        <dbReference type="EMBL" id="MBX13642.1"/>
    </source>
</evidence>
<dbReference type="EMBL" id="GGEC01033158">
    <property type="protein sequence ID" value="MBX13642.1"/>
    <property type="molecule type" value="Transcribed_RNA"/>
</dbReference>
<organism evidence="1">
    <name type="scientific">Rhizophora mucronata</name>
    <name type="common">Asiatic mangrove</name>
    <dbReference type="NCBI Taxonomy" id="61149"/>
    <lineage>
        <taxon>Eukaryota</taxon>
        <taxon>Viridiplantae</taxon>
        <taxon>Streptophyta</taxon>
        <taxon>Embryophyta</taxon>
        <taxon>Tracheophyta</taxon>
        <taxon>Spermatophyta</taxon>
        <taxon>Magnoliopsida</taxon>
        <taxon>eudicotyledons</taxon>
        <taxon>Gunneridae</taxon>
        <taxon>Pentapetalae</taxon>
        <taxon>rosids</taxon>
        <taxon>fabids</taxon>
        <taxon>Malpighiales</taxon>
        <taxon>Rhizophoraceae</taxon>
        <taxon>Rhizophora</taxon>
    </lineage>
</organism>
<proteinExistence type="predicted"/>